<dbReference type="SMART" id="SM00461">
    <property type="entry name" value="WH1"/>
    <property type="match status" value="1"/>
</dbReference>
<reference evidence="14" key="1">
    <citation type="submission" date="2025-08" db="UniProtKB">
        <authorList>
            <consortium name="RefSeq"/>
        </authorList>
    </citation>
    <scope>IDENTIFICATION</scope>
    <source>
        <tissue evidence="14">Sperm</tissue>
    </source>
</reference>
<feature type="compositionally biased region" description="Gly residues" evidence="11">
    <location>
        <begin position="233"/>
        <end position="246"/>
    </location>
</feature>
<evidence type="ECO:0000256" key="8">
    <source>
        <dbReference type="ARBA" id="ARBA00023203"/>
    </source>
</evidence>
<dbReference type="GO" id="GO:0005856">
    <property type="term" value="C:cytoskeleton"/>
    <property type="evidence" value="ECO:0007669"/>
    <property type="project" value="UniProtKB-SubCell"/>
</dbReference>
<protein>
    <submittedName>
        <fullName evidence="14">Ena/VASP-like protein isoform X1</fullName>
    </submittedName>
</protein>
<keyword evidence="9" id="KW-0206">Cytoskeleton</keyword>
<feature type="compositionally biased region" description="Basic and acidic residues" evidence="11">
    <location>
        <begin position="139"/>
        <end position="156"/>
    </location>
</feature>
<feature type="compositionally biased region" description="Basic and acidic residues" evidence="11">
    <location>
        <begin position="320"/>
        <end position="347"/>
    </location>
</feature>
<evidence type="ECO:0000256" key="6">
    <source>
        <dbReference type="ARBA" id="ARBA00022553"/>
    </source>
</evidence>
<dbReference type="RefSeq" id="XP_032820895.1">
    <property type="nucleotide sequence ID" value="XM_032965004.1"/>
</dbReference>
<evidence type="ECO:0000256" key="7">
    <source>
        <dbReference type="ARBA" id="ARBA00023036"/>
    </source>
</evidence>
<dbReference type="PANTHER" id="PTHR11202:SF22">
    <property type="entry name" value="PROTEIN ENABLED"/>
    <property type="match status" value="1"/>
</dbReference>
<dbReference type="SUPFAM" id="SSF118370">
    <property type="entry name" value="Vasodilator-stimulated phosphoprotein, VASP, tetramerisation domain"/>
    <property type="match status" value="1"/>
</dbReference>
<feature type="region of interest" description="Disordered" evidence="11">
    <location>
        <begin position="115"/>
        <end position="395"/>
    </location>
</feature>
<evidence type="ECO:0000256" key="11">
    <source>
        <dbReference type="SAM" id="MobiDB-lite"/>
    </source>
</evidence>
<dbReference type="GO" id="GO:0003779">
    <property type="term" value="F:actin binding"/>
    <property type="evidence" value="ECO:0007669"/>
    <property type="project" value="UniProtKB-KW"/>
</dbReference>
<evidence type="ECO:0000256" key="9">
    <source>
        <dbReference type="ARBA" id="ARBA00023212"/>
    </source>
</evidence>
<dbReference type="GO" id="GO:0005522">
    <property type="term" value="F:profilin binding"/>
    <property type="evidence" value="ECO:0007669"/>
    <property type="project" value="TreeGrafter"/>
</dbReference>
<evidence type="ECO:0000256" key="1">
    <source>
        <dbReference type="ARBA" id="ARBA00004245"/>
    </source>
</evidence>
<feature type="compositionally biased region" description="Pro residues" evidence="11">
    <location>
        <begin position="162"/>
        <end position="231"/>
    </location>
</feature>
<dbReference type="Proteomes" id="UP001318040">
    <property type="component" value="Chromosome 33"/>
</dbReference>
<accession>A0AAJ7X4F3</accession>
<evidence type="ECO:0000313" key="14">
    <source>
        <dbReference type="RefSeq" id="XP_032820895.1"/>
    </source>
</evidence>
<dbReference type="Pfam" id="PF00568">
    <property type="entry name" value="WH1"/>
    <property type="match status" value="1"/>
</dbReference>
<evidence type="ECO:0000256" key="10">
    <source>
        <dbReference type="ARBA" id="ARBA00023273"/>
    </source>
</evidence>
<sequence>MSEQSICQARAQVMVYDDANKKWLPSGGQQGFSRVHIYHHTSLNTFRVVGRRMQDQQVVINCSLSKGLKYNQATPMFHQWRDARQVYGLNFGSKEDANVFANGIMHALDALSAQDTSPTLQRQPSIVSSLQNGPSAEELEMRRQQEMEREQMDRRSLGTPMPQIPQAPPAPPAPPAAPLIPPAPPAPPLAAPGGPGAPPAPPPPPGPPPPPSGGGPPPPPGGGPPPPPPLPIGGFGGGGDLGGGGLAAAIANAKLKKVAKQQQAEEGSPLVGGGAAKQDANRTSGSATLPSGGGGLMEEMSALLARRRKTVDKPAAPQKVEPKEEIPANDDFDGKRVSVAEAGKKSWADGGANKSPSISRSKPALASAAASSSSSVTGSPSSNGVSSAEGSDYDRLKQDILDEVRKELHKVKDEIIEAIREELSRISTT</sequence>
<evidence type="ECO:0000259" key="12">
    <source>
        <dbReference type="PROSITE" id="PS50229"/>
    </source>
</evidence>
<dbReference type="GO" id="GO:0030027">
    <property type="term" value="C:lamellipodium"/>
    <property type="evidence" value="ECO:0007669"/>
    <property type="project" value="UniProtKB-SubCell"/>
</dbReference>
<evidence type="ECO:0000313" key="13">
    <source>
        <dbReference type="Proteomes" id="UP001318040"/>
    </source>
</evidence>
<dbReference type="SUPFAM" id="SSF50729">
    <property type="entry name" value="PH domain-like"/>
    <property type="match status" value="1"/>
</dbReference>
<proteinExistence type="inferred from homology"/>
<dbReference type="PANTHER" id="PTHR11202">
    <property type="entry name" value="SPROUTY-RELATED, EVH1 DOMAIN-CONTAINING PROTEIN FAMILY MEMBER"/>
    <property type="match status" value="1"/>
</dbReference>
<keyword evidence="7" id="KW-0729">SH3-binding</keyword>
<dbReference type="InterPro" id="IPR038023">
    <property type="entry name" value="VASP_sf"/>
</dbReference>
<evidence type="ECO:0000256" key="2">
    <source>
        <dbReference type="ARBA" id="ARBA00004486"/>
    </source>
</evidence>
<keyword evidence="8" id="KW-0009">Actin-binding</keyword>
<dbReference type="GO" id="GO:0005925">
    <property type="term" value="C:focal adhesion"/>
    <property type="evidence" value="ECO:0007669"/>
    <property type="project" value="UniProtKB-ARBA"/>
</dbReference>
<dbReference type="Pfam" id="PF08776">
    <property type="entry name" value="VASP_tetra"/>
    <property type="match status" value="1"/>
</dbReference>
<keyword evidence="13" id="KW-1185">Reference proteome</keyword>
<dbReference type="GO" id="GO:0030175">
    <property type="term" value="C:filopodium"/>
    <property type="evidence" value="ECO:0007669"/>
    <property type="project" value="UniProtKB-SubCell"/>
</dbReference>
<dbReference type="InterPro" id="IPR011993">
    <property type="entry name" value="PH-like_dom_sf"/>
</dbReference>
<dbReference type="GO" id="GO:0017124">
    <property type="term" value="F:SH3 domain binding"/>
    <property type="evidence" value="ECO:0007669"/>
    <property type="project" value="UniProtKB-KW"/>
</dbReference>
<feature type="domain" description="WH1" evidence="12">
    <location>
        <begin position="1"/>
        <end position="111"/>
    </location>
</feature>
<dbReference type="CTD" id="51466"/>
<keyword evidence="10" id="KW-0966">Cell projection</keyword>
<evidence type="ECO:0000256" key="5">
    <source>
        <dbReference type="ARBA" id="ARBA00022490"/>
    </source>
</evidence>
<dbReference type="Gene3D" id="1.20.5.1160">
    <property type="entry name" value="Vasodilator-stimulated phosphoprotein"/>
    <property type="match status" value="1"/>
</dbReference>
<keyword evidence="6" id="KW-0597">Phosphoprotein</keyword>
<dbReference type="KEGG" id="pmrn:116948383"/>
<organism evidence="13 14">
    <name type="scientific">Petromyzon marinus</name>
    <name type="common">Sea lamprey</name>
    <dbReference type="NCBI Taxonomy" id="7757"/>
    <lineage>
        <taxon>Eukaryota</taxon>
        <taxon>Metazoa</taxon>
        <taxon>Chordata</taxon>
        <taxon>Craniata</taxon>
        <taxon>Vertebrata</taxon>
        <taxon>Cyclostomata</taxon>
        <taxon>Hyperoartia</taxon>
        <taxon>Petromyzontiformes</taxon>
        <taxon>Petromyzontidae</taxon>
        <taxon>Petromyzon</taxon>
    </lineage>
</organism>
<feature type="compositionally biased region" description="Polar residues" evidence="11">
    <location>
        <begin position="115"/>
        <end position="134"/>
    </location>
</feature>
<dbReference type="AlphaFoldDB" id="A0AAJ7X4F3"/>
<feature type="compositionally biased region" description="Low complexity" evidence="11">
    <location>
        <begin position="359"/>
        <end position="390"/>
    </location>
</feature>
<comment type="similarity">
    <text evidence="4">Belongs to the Ena/VASP family.</text>
</comment>
<dbReference type="PROSITE" id="PS50229">
    <property type="entry name" value="WH1"/>
    <property type="match status" value="1"/>
</dbReference>
<dbReference type="GO" id="GO:0005829">
    <property type="term" value="C:cytosol"/>
    <property type="evidence" value="ECO:0007669"/>
    <property type="project" value="UniProtKB-ARBA"/>
</dbReference>
<evidence type="ECO:0000256" key="4">
    <source>
        <dbReference type="ARBA" id="ARBA00009785"/>
    </source>
</evidence>
<keyword evidence="5" id="KW-0963">Cytoplasm</keyword>
<dbReference type="Gene3D" id="2.30.29.30">
    <property type="entry name" value="Pleckstrin-homology domain (PH domain)/Phosphotyrosine-binding domain (PTB)"/>
    <property type="match status" value="1"/>
</dbReference>
<evidence type="ECO:0000256" key="3">
    <source>
        <dbReference type="ARBA" id="ARBA00004510"/>
    </source>
</evidence>
<gene>
    <name evidence="14" type="primary">EVL</name>
</gene>
<dbReference type="InterPro" id="IPR000697">
    <property type="entry name" value="WH1/EVH1_dom"/>
</dbReference>
<comment type="subcellular location">
    <subcellularLocation>
        <location evidence="2">Cell projection</location>
        <location evidence="2">Filopodium</location>
    </subcellularLocation>
    <subcellularLocation>
        <location evidence="3">Cell projection</location>
        <location evidence="3">Lamellipodium</location>
    </subcellularLocation>
    <subcellularLocation>
        <location evidence="1">Cytoplasm</location>
        <location evidence="1">Cytoskeleton</location>
    </subcellularLocation>
</comment>
<dbReference type="FunFam" id="2.30.29.30:FF:000047">
    <property type="entry name" value="vasodilator-stimulated phosphoprotein isoform X2"/>
    <property type="match status" value="1"/>
</dbReference>
<dbReference type="CDD" id="cd01207">
    <property type="entry name" value="EVH1_Ena_VASP-like"/>
    <property type="match status" value="1"/>
</dbReference>
<name>A0AAJ7X4F3_PETMA</name>
<dbReference type="InterPro" id="IPR014885">
    <property type="entry name" value="VASP_tetra"/>
</dbReference>